<name>A0A5B0NH28_PUCGR</name>
<evidence type="ECO:0000256" key="1">
    <source>
        <dbReference type="SAM" id="MobiDB-lite"/>
    </source>
</evidence>
<feature type="compositionally biased region" description="Polar residues" evidence="1">
    <location>
        <begin position="18"/>
        <end position="35"/>
    </location>
</feature>
<evidence type="ECO:0000313" key="3">
    <source>
        <dbReference type="Proteomes" id="UP000325313"/>
    </source>
</evidence>
<dbReference type="Proteomes" id="UP000325313">
    <property type="component" value="Unassembled WGS sequence"/>
</dbReference>
<accession>A0A5B0NH28</accession>
<organism evidence="2 3">
    <name type="scientific">Puccinia graminis f. sp. tritici</name>
    <dbReference type="NCBI Taxonomy" id="56615"/>
    <lineage>
        <taxon>Eukaryota</taxon>
        <taxon>Fungi</taxon>
        <taxon>Dikarya</taxon>
        <taxon>Basidiomycota</taxon>
        <taxon>Pucciniomycotina</taxon>
        <taxon>Pucciniomycetes</taxon>
        <taxon>Pucciniales</taxon>
        <taxon>Pucciniaceae</taxon>
        <taxon>Puccinia</taxon>
    </lineage>
</organism>
<sequence>MLPGESEREEMNEMAPRTEQSYAEPSSQLTPESNTTIHFRGNRRAPLLLRGQFDHNVQPILPRRMSFPSMDFLSCYAIAVKYVHLITFPNSSVVPCAKVRLILFFIGLFRC</sequence>
<reference evidence="2 3" key="1">
    <citation type="submission" date="2019-05" db="EMBL/GenBank/DDBJ databases">
        <title>Emergence of the Ug99 lineage of the wheat stem rust pathogen through somatic hybridization.</title>
        <authorList>
            <person name="Li F."/>
            <person name="Upadhyaya N.M."/>
            <person name="Sperschneider J."/>
            <person name="Matny O."/>
            <person name="Nguyen-Phuc H."/>
            <person name="Mago R."/>
            <person name="Raley C."/>
            <person name="Miller M.E."/>
            <person name="Silverstein K.A.T."/>
            <person name="Henningsen E."/>
            <person name="Hirsch C.D."/>
            <person name="Visser B."/>
            <person name="Pretorius Z.A."/>
            <person name="Steffenson B.J."/>
            <person name="Schwessinger B."/>
            <person name="Dodds P.N."/>
            <person name="Figueroa M."/>
        </authorList>
    </citation>
    <scope>NUCLEOTIDE SEQUENCE [LARGE SCALE GENOMIC DNA]</scope>
    <source>
        <strain evidence="2 3">Ug99</strain>
    </source>
</reference>
<protein>
    <submittedName>
        <fullName evidence="2">Uncharacterized protein</fullName>
    </submittedName>
</protein>
<dbReference type="AlphaFoldDB" id="A0A5B0NH28"/>
<feature type="region of interest" description="Disordered" evidence="1">
    <location>
        <begin position="1"/>
        <end position="35"/>
    </location>
</feature>
<gene>
    <name evidence="2" type="ORF">PGTUg99_023923</name>
</gene>
<proteinExistence type="predicted"/>
<feature type="compositionally biased region" description="Basic and acidic residues" evidence="1">
    <location>
        <begin position="1"/>
        <end position="11"/>
    </location>
</feature>
<dbReference type="EMBL" id="VDEP01000409">
    <property type="protein sequence ID" value="KAA1087904.1"/>
    <property type="molecule type" value="Genomic_DNA"/>
</dbReference>
<comment type="caution">
    <text evidence="2">The sequence shown here is derived from an EMBL/GenBank/DDBJ whole genome shotgun (WGS) entry which is preliminary data.</text>
</comment>
<evidence type="ECO:0000313" key="2">
    <source>
        <dbReference type="EMBL" id="KAA1087904.1"/>
    </source>
</evidence>